<accession>A0A9W9XH87</accession>
<dbReference type="Proteomes" id="UP001148312">
    <property type="component" value="Unassembled WGS sequence"/>
</dbReference>
<comment type="caution">
    <text evidence="2">The sequence shown here is derived from an EMBL/GenBank/DDBJ whole genome shotgun (WGS) entry which is preliminary data.</text>
</comment>
<protein>
    <submittedName>
        <fullName evidence="2">Uncharacterized protein</fullName>
    </submittedName>
</protein>
<dbReference type="EMBL" id="JAPWDQ010000003">
    <property type="protein sequence ID" value="KAJ5491572.1"/>
    <property type="molecule type" value="Genomic_DNA"/>
</dbReference>
<evidence type="ECO:0000256" key="1">
    <source>
        <dbReference type="SAM" id="MobiDB-lite"/>
    </source>
</evidence>
<evidence type="ECO:0000313" key="2">
    <source>
        <dbReference type="EMBL" id="KAJ5491572.1"/>
    </source>
</evidence>
<reference evidence="2" key="1">
    <citation type="submission" date="2022-12" db="EMBL/GenBank/DDBJ databases">
        <authorList>
            <person name="Petersen C."/>
        </authorList>
    </citation>
    <scope>NUCLEOTIDE SEQUENCE</scope>
    <source>
        <strain evidence="2">IBT 30728</strain>
    </source>
</reference>
<dbReference type="AlphaFoldDB" id="A0A9W9XH87"/>
<evidence type="ECO:0000313" key="3">
    <source>
        <dbReference type="Proteomes" id="UP001148312"/>
    </source>
</evidence>
<dbReference type="GeneID" id="81622991"/>
<sequence>MTTIFSDDFTTYGHIYGFKTYKHNDDSEIQSTILKTLLVSSVRVNISNIDNNEEKEEQKDRKSIPSRKLNSYDDIHDILHDYI</sequence>
<proteinExistence type="predicted"/>
<name>A0A9W9XH87_9EURO</name>
<reference evidence="2" key="2">
    <citation type="journal article" date="2023" name="IMA Fungus">
        <title>Comparative genomic study of the Penicillium genus elucidates a diverse pangenome and 15 lateral gene transfer events.</title>
        <authorList>
            <person name="Petersen C."/>
            <person name="Sorensen T."/>
            <person name="Nielsen M.R."/>
            <person name="Sondergaard T.E."/>
            <person name="Sorensen J.L."/>
            <person name="Fitzpatrick D.A."/>
            <person name="Frisvad J.C."/>
            <person name="Nielsen K.L."/>
        </authorList>
    </citation>
    <scope>NUCLEOTIDE SEQUENCE</scope>
    <source>
        <strain evidence="2">IBT 30728</strain>
    </source>
</reference>
<feature type="region of interest" description="Disordered" evidence="1">
    <location>
        <begin position="49"/>
        <end position="68"/>
    </location>
</feature>
<keyword evidence="3" id="KW-1185">Reference proteome</keyword>
<gene>
    <name evidence="2" type="ORF">N7539_003139</name>
</gene>
<organism evidence="2 3">
    <name type="scientific">Penicillium diatomitis</name>
    <dbReference type="NCBI Taxonomy" id="2819901"/>
    <lineage>
        <taxon>Eukaryota</taxon>
        <taxon>Fungi</taxon>
        <taxon>Dikarya</taxon>
        <taxon>Ascomycota</taxon>
        <taxon>Pezizomycotina</taxon>
        <taxon>Eurotiomycetes</taxon>
        <taxon>Eurotiomycetidae</taxon>
        <taxon>Eurotiales</taxon>
        <taxon>Aspergillaceae</taxon>
        <taxon>Penicillium</taxon>
    </lineage>
</organism>
<dbReference type="RefSeq" id="XP_056792701.1">
    <property type="nucleotide sequence ID" value="XM_056932742.1"/>
</dbReference>